<feature type="compositionally biased region" description="Basic and acidic residues" evidence="1">
    <location>
        <begin position="1"/>
        <end position="19"/>
    </location>
</feature>
<dbReference type="EMBL" id="CACSLK010009714">
    <property type="protein sequence ID" value="CAA0812165.1"/>
    <property type="molecule type" value="Genomic_DNA"/>
</dbReference>
<accession>A0A9N7MSX1</accession>
<organism evidence="2 3">
    <name type="scientific">Striga hermonthica</name>
    <name type="common">Purple witchweed</name>
    <name type="synonym">Buchnera hermonthica</name>
    <dbReference type="NCBI Taxonomy" id="68872"/>
    <lineage>
        <taxon>Eukaryota</taxon>
        <taxon>Viridiplantae</taxon>
        <taxon>Streptophyta</taxon>
        <taxon>Embryophyta</taxon>
        <taxon>Tracheophyta</taxon>
        <taxon>Spermatophyta</taxon>
        <taxon>Magnoliopsida</taxon>
        <taxon>eudicotyledons</taxon>
        <taxon>Gunneridae</taxon>
        <taxon>Pentapetalae</taxon>
        <taxon>asterids</taxon>
        <taxon>lamiids</taxon>
        <taxon>Lamiales</taxon>
        <taxon>Orobanchaceae</taxon>
        <taxon>Buchnereae</taxon>
        <taxon>Striga</taxon>
    </lineage>
</organism>
<proteinExistence type="predicted"/>
<keyword evidence="3" id="KW-1185">Reference proteome</keyword>
<feature type="region of interest" description="Disordered" evidence="1">
    <location>
        <begin position="169"/>
        <end position="195"/>
    </location>
</feature>
<sequence length="362" mass="40354">MNNNEKFDQRWEFRRKEVDADTSSDDSQPNASGPQAVKRSNIVAGLVLLENDEASDRPSLVTDEKKTKSSKKVKGKNNAVLKKSNSGPIRKNKRNKNLEDEHVAMFEDLKAFADSLMQELTGDRENMVTQLKDEMKKLAAIVSKKPVRKKTARCSQKNQVKPKNCTVIRNTKGKVGSDERKSTKPSSEPVEKNEEVLQLTKNDGLSKGDNGLTVPPAVIPKPQLQNPRTHLPLGDHKFYRQYAGFRPVEQQLRSFSSISNSSGSVGLIGQNYPRAPGIPFPVPLGHLGSDKGSNVSSLTYCDIPLADKVHDASPRLNGINNVNFRQGNQMLSRQYFPYNMPVVRPQEMKDGQFCLAGLRNQQ</sequence>
<evidence type="ECO:0000313" key="3">
    <source>
        <dbReference type="Proteomes" id="UP001153555"/>
    </source>
</evidence>
<name>A0A9N7MSX1_STRHE</name>
<feature type="region of interest" description="Disordered" evidence="1">
    <location>
        <begin position="1"/>
        <end position="39"/>
    </location>
</feature>
<reference evidence="2" key="1">
    <citation type="submission" date="2019-12" db="EMBL/GenBank/DDBJ databases">
        <authorList>
            <person name="Scholes J."/>
        </authorList>
    </citation>
    <scope>NUCLEOTIDE SEQUENCE</scope>
</reference>
<feature type="region of interest" description="Disordered" evidence="1">
    <location>
        <begin position="53"/>
        <end position="93"/>
    </location>
</feature>
<comment type="caution">
    <text evidence="2">The sequence shown here is derived from an EMBL/GenBank/DDBJ whole genome shotgun (WGS) entry which is preliminary data.</text>
</comment>
<dbReference type="OrthoDB" id="1920267at2759"/>
<gene>
    <name evidence="2" type="ORF">SHERM_12978</name>
</gene>
<evidence type="ECO:0000256" key="1">
    <source>
        <dbReference type="SAM" id="MobiDB-lite"/>
    </source>
</evidence>
<evidence type="ECO:0000313" key="2">
    <source>
        <dbReference type="EMBL" id="CAA0812165.1"/>
    </source>
</evidence>
<protein>
    <submittedName>
        <fullName evidence="2">Uncharacterized protein</fullName>
    </submittedName>
</protein>
<dbReference type="AlphaFoldDB" id="A0A9N7MSX1"/>
<dbReference type="Proteomes" id="UP001153555">
    <property type="component" value="Unassembled WGS sequence"/>
</dbReference>